<dbReference type="Gene3D" id="3.40.309.10">
    <property type="entry name" value="Aldehyde Dehydrogenase, Chain A, domain 2"/>
    <property type="match status" value="1"/>
</dbReference>
<evidence type="ECO:0000313" key="7">
    <source>
        <dbReference type="EMBL" id="SEL86772.1"/>
    </source>
</evidence>
<sequence length="524" mass="54398">MTPQGTSLIGQQAVTGDQAVIHAIDPANGEVLAPDYPGLDRTAVARACELAETAYATYRESSLEDRAAFLEAIAAEIEALGDDLVERAMAETGLPQARIEGERGRTCGQLRLFASVVRAGEWLDVRIDPALPEREPMPRVDLRQRHVALGPVAVFGASNFPLAFSVAGGDTASALAAGCPVVVKAHSAHPGTSELVGRAVQAAVAKCGLHEGVFSVLFGSGKEIGQALVADPRIQAVGFTGSRSGGLALQQTAQSRPQPIPVYAEMSSINPVFLLPEAIQARGKEIAEGFVGSLNMGAGQFCTNPGLVIGIKGKGLDTFLATAGEGIKGSVAQTMLTPGIHAAYQDGVGALAGNAKAREVARGQSGEGPYQCQPALFVASATDFLADEAMQAEVFGAGGLVVECADAEEMQRVAAALEGQLTATLQMDDGDTEAAKKLLPLLERKAGRILVNGWPTGVEVCHAMVHGGPFPATSDSRTTSVGSAAIHRFLRPVCYQNLPEGLLPDALKEGNPLGVSRLVDGKRD</sequence>
<reference evidence="8" key="1">
    <citation type="submission" date="2016-10" db="EMBL/GenBank/DDBJ databases">
        <authorList>
            <person name="Varghese N."/>
            <person name="Submissions S."/>
        </authorList>
    </citation>
    <scope>NUCLEOTIDE SEQUENCE [LARGE SCALE GENOMIC DNA]</scope>
    <source>
        <strain evidence="8">CGMCC 1.9150</strain>
    </source>
</reference>
<dbReference type="EC" id="1.2.1.26" evidence="5"/>
<gene>
    <name evidence="7" type="ORF">SAMN04488129_11815</name>
</gene>
<dbReference type="OrthoDB" id="9770537at2"/>
<accession>A0A1H7TPH8</accession>
<evidence type="ECO:0000259" key="6">
    <source>
        <dbReference type="Pfam" id="PF00171"/>
    </source>
</evidence>
<evidence type="ECO:0000256" key="4">
    <source>
        <dbReference type="ARBA" id="ARBA00051918"/>
    </source>
</evidence>
<dbReference type="FunFam" id="3.40.605.10:FF:000037">
    <property type="entry name" value="NADP-dependent fatty aldehyde dehydrogenase"/>
    <property type="match status" value="1"/>
</dbReference>
<comment type="catalytic activity">
    <reaction evidence="4">
        <text>2,5-dioxopentanoate + NADP(+) + H2O = 2-oxoglutarate + NADPH + 2 H(+)</text>
        <dbReference type="Rhea" id="RHEA:11296"/>
        <dbReference type="ChEBI" id="CHEBI:15377"/>
        <dbReference type="ChEBI" id="CHEBI:15378"/>
        <dbReference type="ChEBI" id="CHEBI:16810"/>
        <dbReference type="ChEBI" id="CHEBI:57783"/>
        <dbReference type="ChEBI" id="CHEBI:58136"/>
        <dbReference type="ChEBI" id="CHEBI:58349"/>
        <dbReference type="EC" id="1.2.1.26"/>
    </reaction>
</comment>
<dbReference type="InterPro" id="IPR050740">
    <property type="entry name" value="Aldehyde_DH_Superfamily"/>
</dbReference>
<organism evidence="7 8">
    <name type="scientific">Halomonas daqiaonensis</name>
    <dbReference type="NCBI Taxonomy" id="650850"/>
    <lineage>
        <taxon>Bacteria</taxon>
        <taxon>Pseudomonadati</taxon>
        <taxon>Pseudomonadota</taxon>
        <taxon>Gammaproteobacteria</taxon>
        <taxon>Oceanospirillales</taxon>
        <taxon>Halomonadaceae</taxon>
        <taxon>Halomonas</taxon>
    </lineage>
</organism>
<dbReference type="GO" id="GO:0047533">
    <property type="term" value="F:2,5-dioxovalerate dehydrogenase (NADP+) activity"/>
    <property type="evidence" value="ECO:0007669"/>
    <property type="project" value="UniProtKB-EC"/>
</dbReference>
<comment type="similarity">
    <text evidence="1">Belongs to the aldehyde dehydrogenase family.</text>
</comment>
<protein>
    <recommendedName>
        <fullName evidence="5">2,5-dioxovalerate dehydrogenase</fullName>
        <ecNumber evidence="5">1.2.1.26</ecNumber>
    </recommendedName>
</protein>
<evidence type="ECO:0000256" key="2">
    <source>
        <dbReference type="ARBA" id="ARBA00023002"/>
    </source>
</evidence>
<dbReference type="EMBL" id="FOBC01000018">
    <property type="protein sequence ID" value="SEL86772.1"/>
    <property type="molecule type" value="Genomic_DNA"/>
</dbReference>
<proteinExistence type="inferred from homology"/>
<dbReference type="Gene3D" id="3.40.605.10">
    <property type="entry name" value="Aldehyde Dehydrogenase, Chain A, domain 1"/>
    <property type="match status" value="1"/>
</dbReference>
<keyword evidence="2" id="KW-0560">Oxidoreductase</keyword>
<dbReference type="PANTHER" id="PTHR43353:SF3">
    <property type="entry name" value="ALDEHYDE DEHYDROGENASE-RELATED"/>
    <property type="match status" value="1"/>
</dbReference>
<evidence type="ECO:0000313" key="8">
    <source>
        <dbReference type="Proteomes" id="UP000198807"/>
    </source>
</evidence>
<comment type="catalytic activity">
    <reaction evidence="3">
        <text>2,5-dioxopentanoate + NAD(+) + H2O = 2-oxoglutarate + NADH + 2 H(+)</text>
        <dbReference type="Rhea" id="RHEA:47152"/>
        <dbReference type="ChEBI" id="CHEBI:15377"/>
        <dbReference type="ChEBI" id="CHEBI:15378"/>
        <dbReference type="ChEBI" id="CHEBI:16810"/>
        <dbReference type="ChEBI" id="CHEBI:57540"/>
        <dbReference type="ChEBI" id="CHEBI:57945"/>
        <dbReference type="ChEBI" id="CHEBI:58136"/>
    </reaction>
</comment>
<dbReference type="InterPro" id="IPR016163">
    <property type="entry name" value="Ald_DH_C"/>
</dbReference>
<dbReference type="InterPro" id="IPR044151">
    <property type="entry name" value="ALDH_KGSADH"/>
</dbReference>
<dbReference type="PANTHER" id="PTHR43353">
    <property type="entry name" value="SUCCINATE-SEMIALDEHYDE DEHYDROGENASE, MITOCHONDRIAL"/>
    <property type="match status" value="1"/>
</dbReference>
<dbReference type="Pfam" id="PF00171">
    <property type="entry name" value="Aldedh"/>
    <property type="match status" value="1"/>
</dbReference>
<dbReference type="InterPro" id="IPR016161">
    <property type="entry name" value="Ald_DH/histidinol_DH"/>
</dbReference>
<dbReference type="InterPro" id="IPR015590">
    <property type="entry name" value="Aldehyde_DH_dom"/>
</dbReference>
<feature type="domain" description="Aldehyde dehydrogenase" evidence="6">
    <location>
        <begin position="17"/>
        <end position="468"/>
    </location>
</feature>
<evidence type="ECO:0000256" key="5">
    <source>
        <dbReference type="ARBA" id="ARBA00067023"/>
    </source>
</evidence>
<dbReference type="Proteomes" id="UP000198807">
    <property type="component" value="Unassembled WGS sequence"/>
</dbReference>
<dbReference type="CDD" id="cd07129">
    <property type="entry name" value="ALDH_KGSADH"/>
    <property type="match status" value="1"/>
</dbReference>
<evidence type="ECO:0000256" key="3">
    <source>
        <dbReference type="ARBA" id="ARBA00050769"/>
    </source>
</evidence>
<dbReference type="SUPFAM" id="SSF53720">
    <property type="entry name" value="ALDH-like"/>
    <property type="match status" value="1"/>
</dbReference>
<keyword evidence="8" id="KW-1185">Reference proteome</keyword>
<dbReference type="InterPro" id="IPR016162">
    <property type="entry name" value="Ald_DH_N"/>
</dbReference>
<dbReference type="AlphaFoldDB" id="A0A1H7TPH8"/>
<dbReference type="STRING" id="650850.SAMN04488129_11815"/>
<dbReference type="RefSeq" id="WP_089714644.1">
    <property type="nucleotide sequence ID" value="NZ_FOBC01000018.1"/>
</dbReference>
<evidence type="ECO:0000256" key="1">
    <source>
        <dbReference type="ARBA" id="ARBA00009986"/>
    </source>
</evidence>
<name>A0A1H7TPH8_9GAMM</name>